<evidence type="ECO:0000313" key="1">
    <source>
        <dbReference type="EMBL" id="CAK63060.1"/>
    </source>
</evidence>
<dbReference type="GeneID" id="5016242"/>
<dbReference type="HOGENOM" id="CLU_406271_0_0_1"/>
<dbReference type="InterPro" id="IPR013083">
    <property type="entry name" value="Znf_RING/FYVE/PHD"/>
</dbReference>
<reference evidence="1 2" key="1">
    <citation type="journal article" date="2006" name="Nature">
        <title>Global trends of whole-genome duplications revealed by the ciliate Paramecium tetraurelia.</title>
        <authorList>
            <consortium name="Genoscope"/>
            <person name="Aury J.-M."/>
            <person name="Jaillon O."/>
            <person name="Duret L."/>
            <person name="Noel B."/>
            <person name="Jubin C."/>
            <person name="Porcel B.M."/>
            <person name="Segurens B."/>
            <person name="Daubin V."/>
            <person name="Anthouard V."/>
            <person name="Aiach N."/>
            <person name="Arnaiz O."/>
            <person name="Billaut A."/>
            <person name="Beisson J."/>
            <person name="Blanc I."/>
            <person name="Bouhouche K."/>
            <person name="Camara F."/>
            <person name="Duharcourt S."/>
            <person name="Guigo R."/>
            <person name="Gogendeau D."/>
            <person name="Katinka M."/>
            <person name="Keller A.-M."/>
            <person name="Kissmehl R."/>
            <person name="Klotz C."/>
            <person name="Koll F."/>
            <person name="Le Moue A."/>
            <person name="Lepere C."/>
            <person name="Malinsky S."/>
            <person name="Nowacki M."/>
            <person name="Nowak J.K."/>
            <person name="Plattner H."/>
            <person name="Poulain J."/>
            <person name="Ruiz F."/>
            <person name="Serrano V."/>
            <person name="Zagulski M."/>
            <person name="Dessen P."/>
            <person name="Betermier M."/>
            <person name="Weissenbach J."/>
            <person name="Scarpelli C."/>
            <person name="Schachter V."/>
            <person name="Sperling L."/>
            <person name="Meyer E."/>
            <person name="Cohen J."/>
            <person name="Wincker P."/>
        </authorList>
    </citation>
    <scope>NUCLEOTIDE SEQUENCE [LARGE SCALE GENOMIC DNA]</scope>
    <source>
        <strain evidence="1 2">Stock d4-2</strain>
    </source>
</reference>
<proteinExistence type="predicted"/>
<dbReference type="KEGG" id="ptm:GSPATT00032912001"/>
<dbReference type="EMBL" id="CT868023">
    <property type="protein sequence ID" value="CAK63060.1"/>
    <property type="molecule type" value="Genomic_DNA"/>
</dbReference>
<dbReference type="Gene3D" id="3.30.40.10">
    <property type="entry name" value="Zinc/RING finger domain, C3HC4 (zinc finger)"/>
    <property type="match status" value="2"/>
</dbReference>
<dbReference type="RefSeq" id="XP_001430458.1">
    <property type="nucleotide sequence ID" value="XM_001430421.1"/>
</dbReference>
<dbReference type="InParanoid" id="A0BWZ3"/>
<dbReference type="OMA" id="CNCQYCS"/>
<protein>
    <submittedName>
        <fullName evidence="1">Uncharacterized protein</fullName>
    </submittedName>
</protein>
<gene>
    <name evidence="1" type="ORF">GSPATT00032912001</name>
</gene>
<dbReference type="OrthoDB" id="308067at2759"/>
<keyword evidence="2" id="KW-1185">Reference proteome</keyword>
<organism evidence="1 2">
    <name type="scientific">Paramecium tetraurelia</name>
    <dbReference type="NCBI Taxonomy" id="5888"/>
    <lineage>
        <taxon>Eukaryota</taxon>
        <taxon>Sar</taxon>
        <taxon>Alveolata</taxon>
        <taxon>Ciliophora</taxon>
        <taxon>Intramacronucleata</taxon>
        <taxon>Oligohymenophorea</taxon>
        <taxon>Peniculida</taxon>
        <taxon>Parameciidae</taxon>
        <taxon>Paramecium</taxon>
    </lineage>
</organism>
<name>A0BWZ3_PARTE</name>
<dbReference type="AlphaFoldDB" id="A0BWZ3"/>
<accession>A0BWZ3</accession>
<dbReference type="Proteomes" id="UP000000600">
    <property type="component" value="Unassembled WGS sequence"/>
</dbReference>
<sequence>MRQQYFTLQNSIQYLQEYNGFQEFTEIKLTDHNNERYLYPVLTSKCKHIKYATNLEEVLNAINISGFFKCECNNLARHPSQLQKDIRWDANEEINEIFDDGLVIHNKLFHHFKRARRYNTALTDQFVLSSLKILLEQQNSNNIIQIFQRMMQNYQTQKPIYFKAMCLLDLVSLNIPVRFFGCQHPECYDLASLLVYYNENSIYQSSSDKLKQFKCKQRTCQVKVDISTVQKLFDNIYIETELLKIIQKGLPSIYQYSYNPNTRQIQQDIVLQDNAIVDPQIQCRYLQENKNVPASNEAYQKYQKQVTEYAHVILQRTSIVKAEQKLRLFKYKIFVIPAIIENIKQPARCINCHVSQVMELKYLLSSFQTQKDLYKQQVKQLKCPLCEKMFNYNSFIPNVVYFDKNLFDAFDQGFLEKSGQTYVYDGKKLMKDEFLQKQKVELIEFKKHLQKDNENQICTFTQLYCCSNPAIPISLPLILKNCPEQRIVDFESFYYSIQQLEVDNYEKQCLKFCNCQYCSNHPFSFEELAFNVYFHEAFYIALTQFNKSKSKNKPDQFTYDFKSNRIIEESVHSKSIKSIHINIKSFYQGFTSLQDDKYKENFLPYQKEPNKMFCAYVTSNQITTELAILQNNREGYKGDASTKLKQVNEKMRNNEIAKKYGFVITETNSQFKDGFIKLAVGNASSKQN</sequence>
<evidence type="ECO:0000313" key="2">
    <source>
        <dbReference type="Proteomes" id="UP000000600"/>
    </source>
</evidence>